<organism evidence="1 2">
    <name type="scientific">Desulfonema magnum</name>
    <dbReference type="NCBI Taxonomy" id="45655"/>
    <lineage>
        <taxon>Bacteria</taxon>
        <taxon>Pseudomonadati</taxon>
        <taxon>Thermodesulfobacteriota</taxon>
        <taxon>Desulfobacteria</taxon>
        <taxon>Desulfobacterales</taxon>
        <taxon>Desulfococcaceae</taxon>
        <taxon>Desulfonema</taxon>
    </lineage>
</organism>
<dbReference type="NCBIfam" id="TIGR02241">
    <property type="entry name" value="conserved hypothetical phage tail region protein"/>
    <property type="match status" value="1"/>
</dbReference>
<evidence type="ECO:0000313" key="1">
    <source>
        <dbReference type="EMBL" id="QTA89108.1"/>
    </source>
</evidence>
<keyword evidence="2" id="KW-1185">Reference proteome</keyword>
<protein>
    <submittedName>
        <fullName evidence="1">Phage tail protein</fullName>
    </submittedName>
</protein>
<dbReference type="InterPro" id="IPR011747">
    <property type="entry name" value="CHP02241"/>
</dbReference>
<reference evidence="1" key="1">
    <citation type="journal article" date="2021" name="Microb. Physiol.">
        <title>Proteogenomic Insights into the Physiology of Marine, Sulfate-Reducing, Filamentous Desulfonema limicola and Desulfonema magnum.</title>
        <authorList>
            <person name="Schnaars V."/>
            <person name="Wohlbrand L."/>
            <person name="Scheve S."/>
            <person name="Hinrichs C."/>
            <person name="Reinhardt R."/>
            <person name="Rabus R."/>
        </authorList>
    </citation>
    <scope>NUCLEOTIDE SEQUENCE</scope>
    <source>
        <strain evidence="1">4be13</strain>
    </source>
</reference>
<dbReference type="AlphaFoldDB" id="A0A975BP74"/>
<dbReference type="InterPro" id="IPR010667">
    <property type="entry name" value="Phage_T4_Gp19"/>
</dbReference>
<dbReference type="Proteomes" id="UP000663722">
    <property type="component" value="Chromosome"/>
</dbReference>
<dbReference type="GO" id="GO:0005198">
    <property type="term" value="F:structural molecule activity"/>
    <property type="evidence" value="ECO:0007669"/>
    <property type="project" value="InterPro"/>
</dbReference>
<dbReference type="EMBL" id="CP061800">
    <property type="protein sequence ID" value="QTA89108.1"/>
    <property type="molecule type" value="Genomic_DNA"/>
</dbReference>
<name>A0A975BP74_9BACT</name>
<accession>A0A975BP74</accession>
<sequence length="156" mass="17686">MAEAVRKDPYKTFRFKVEWDGKTVAGVNSVSAMSHTTDVIEYRNGNEEPFIKSAPGQTNYDPVTIERGLTNDKEFHEWAGTLDPRAEYKDNFRKDIKIILCDVNGTEAITFKLSNCWISDYQALSDLDADDNSIAIESITIEHEGFNYTDVGFDKT</sequence>
<gene>
    <name evidence="1" type="ORF">dnm_051560</name>
</gene>
<dbReference type="KEGG" id="dmm:dnm_051560"/>
<dbReference type="PANTHER" id="PTHR38009">
    <property type="entry name" value="CONSERVED HYPOTHETICAL PHAGE TAIL PROTEIN"/>
    <property type="match status" value="1"/>
</dbReference>
<evidence type="ECO:0000313" key="2">
    <source>
        <dbReference type="Proteomes" id="UP000663722"/>
    </source>
</evidence>
<proteinExistence type="predicted"/>
<dbReference type="Pfam" id="PF06841">
    <property type="entry name" value="Phage_T4_gp19"/>
    <property type="match status" value="1"/>
</dbReference>
<dbReference type="PANTHER" id="PTHR38009:SF1">
    <property type="entry name" value="CONSERVED HYPOTHETICAL PHAGE TAIL PROTEIN"/>
    <property type="match status" value="1"/>
</dbReference>
<dbReference type="RefSeq" id="WP_207677886.1">
    <property type="nucleotide sequence ID" value="NZ_CP061800.1"/>
</dbReference>